<sequence>MSLAPRSRSLIRPSLSIRSAALQRFSSSSSSSPSSSSSNAPPIIASLLLSRAPLLTPTPTELEKTYYDYSRSIKHSLSSPLPTEFYFKSGSLPLRRYLKAEHEYETEIYGERLAGGKPDNIGDIPPETEYEILPRNHWEEKDKKDGKGEKSLERYPEEEVYCLLQSKDKKKWVFPSTIVERLQSLDEAINDNIIGPNGQLDGKGMDSWLVTRKPVGVVREGEQRTFFLRGHILAGQPTLTPSSNYTSHAWLNVREVEDRLRKQGDEKLWESVKGMFGIPEQEVEES</sequence>
<evidence type="ECO:0000259" key="1">
    <source>
        <dbReference type="Pfam" id="PF11788"/>
    </source>
</evidence>
<dbReference type="KEGG" id="ker:91106228"/>
<protein>
    <recommendedName>
        <fullName evidence="1">Large ribosomal subunit protein mL46 N-terminal domain-containing protein</fullName>
    </recommendedName>
</protein>
<dbReference type="Pfam" id="PF11788">
    <property type="entry name" value="MRP-L46"/>
    <property type="match status" value="1"/>
</dbReference>
<keyword evidence="3" id="KW-1185">Reference proteome</keyword>
<dbReference type="PANTHER" id="PTHR13124">
    <property type="entry name" value="39S RIBOSOMAL PROTEIN L46, MITOCHONDRIAL PRECURSOR-RELATED"/>
    <property type="match status" value="1"/>
</dbReference>
<dbReference type="RefSeq" id="XP_066087271.1">
    <property type="nucleotide sequence ID" value="XM_066231174.1"/>
</dbReference>
<dbReference type="Proteomes" id="UP001358614">
    <property type="component" value="Chromosome 2"/>
</dbReference>
<dbReference type="PANTHER" id="PTHR13124:SF12">
    <property type="entry name" value="LARGE RIBOSOMAL SUBUNIT PROTEIN ML46"/>
    <property type="match status" value="1"/>
</dbReference>
<dbReference type="InterPro" id="IPR040008">
    <property type="entry name" value="Ribosomal_mL46"/>
</dbReference>
<dbReference type="GO" id="GO:0005762">
    <property type="term" value="C:mitochondrial large ribosomal subunit"/>
    <property type="evidence" value="ECO:0007669"/>
    <property type="project" value="TreeGrafter"/>
</dbReference>
<dbReference type="EMBL" id="CP144090">
    <property type="protein sequence ID" value="WWD09304.1"/>
    <property type="molecule type" value="Genomic_DNA"/>
</dbReference>
<feature type="domain" description="Large ribosomal subunit protein mL46 N-terminal" evidence="1">
    <location>
        <begin position="43"/>
        <end position="122"/>
    </location>
</feature>
<reference evidence="2 3" key="1">
    <citation type="submission" date="2024-01" db="EMBL/GenBank/DDBJ databases">
        <title>Comparative genomics of Cryptococcus and Kwoniella reveals pathogenesis evolution and contrasting modes of karyotype evolution via chromosome fusion or intercentromeric recombination.</title>
        <authorList>
            <person name="Coelho M.A."/>
            <person name="David-Palma M."/>
            <person name="Shea T."/>
            <person name="Bowers K."/>
            <person name="McGinley-Smith S."/>
            <person name="Mohammad A.W."/>
            <person name="Gnirke A."/>
            <person name="Yurkov A.M."/>
            <person name="Nowrousian M."/>
            <person name="Sun S."/>
            <person name="Cuomo C.A."/>
            <person name="Heitman J."/>
        </authorList>
    </citation>
    <scope>NUCLEOTIDE SEQUENCE [LARGE SCALE GENOMIC DNA]</scope>
    <source>
        <strain evidence="2 3">PYCC6329</strain>
    </source>
</reference>
<evidence type="ECO:0000313" key="2">
    <source>
        <dbReference type="EMBL" id="WWD09304.1"/>
    </source>
</evidence>
<evidence type="ECO:0000313" key="3">
    <source>
        <dbReference type="Proteomes" id="UP001358614"/>
    </source>
</evidence>
<dbReference type="AlphaFoldDB" id="A0AAX4KSV3"/>
<name>A0AAX4KSV3_9TREE</name>
<dbReference type="InterPro" id="IPR021757">
    <property type="entry name" value="Ribosomal_mL46_N"/>
</dbReference>
<gene>
    <name evidence="2" type="ORF">V865_007427</name>
</gene>
<accession>A0AAX4KSV3</accession>
<dbReference type="Gene3D" id="3.90.79.10">
    <property type="entry name" value="Nucleoside Triphosphate Pyrophosphohydrolase"/>
    <property type="match status" value="1"/>
</dbReference>
<organism evidence="2 3">
    <name type="scientific">Kwoniella europaea PYCC6329</name>
    <dbReference type="NCBI Taxonomy" id="1423913"/>
    <lineage>
        <taxon>Eukaryota</taxon>
        <taxon>Fungi</taxon>
        <taxon>Dikarya</taxon>
        <taxon>Basidiomycota</taxon>
        <taxon>Agaricomycotina</taxon>
        <taxon>Tremellomycetes</taxon>
        <taxon>Tremellales</taxon>
        <taxon>Cryptococcaceae</taxon>
        <taxon>Kwoniella</taxon>
    </lineage>
</organism>
<dbReference type="GO" id="GO:0003735">
    <property type="term" value="F:structural constituent of ribosome"/>
    <property type="evidence" value="ECO:0007669"/>
    <property type="project" value="InterPro"/>
</dbReference>
<proteinExistence type="predicted"/>
<dbReference type="GeneID" id="91106228"/>